<sequence length="138" mass="14912">MKDWKNAREREDAGGRRLRRLGRDEALLLLGGASSGRLVFTEHALPAVRPARHELDSGDLVVRLWGGQDVLPAPALSVPLVVAYEADAVDPATSRGWSVVVTGYARTMADGTGAEPACTSPEARLRIRPELVVGYRLN</sequence>
<reference evidence="1 2" key="1">
    <citation type="submission" date="2018-03" db="EMBL/GenBank/DDBJ databases">
        <title>Novel Streptomyces sp. from soil.</title>
        <authorList>
            <person name="Tan G.Y.A."/>
            <person name="Lee Z.Y."/>
        </authorList>
    </citation>
    <scope>NUCLEOTIDE SEQUENCE [LARGE SCALE GENOMIC DNA]</scope>
    <source>
        <strain evidence="1 2">ST5x</strain>
    </source>
</reference>
<name>A0A2S9Q267_9ACTN</name>
<dbReference type="Gene3D" id="2.30.110.10">
    <property type="entry name" value="Electron Transport, Fmn-binding Protein, Chain A"/>
    <property type="match status" value="1"/>
</dbReference>
<dbReference type="InterPro" id="IPR012349">
    <property type="entry name" value="Split_barrel_FMN-bd"/>
</dbReference>
<protein>
    <submittedName>
        <fullName evidence="1">Pyridoxamine 5'-phosphate oxidase</fullName>
    </submittedName>
</protein>
<evidence type="ECO:0000313" key="2">
    <source>
        <dbReference type="Proteomes" id="UP000239322"/>
    </source>
</evidence>
<keyword evidence="2" id="KW-1185">Reference proteome</keyword>
<dbReference type="Pfam" id="PF12900">
    <property type="entry name" value="Pyridox_ox_2"/>
    <property type="match status" value="1"/>
</dbReference>
<gene>
    <name evidence="1" type="ORF">C6N75_02390</name>
</gene>
<evidence type="ECO:0000313" key="1">
    <source>
        <dbReference type="EMBL" id="PRH80761.1"/>
    </source>
</evidence>
<proteinExistence type="predicted"/>
<dbReference type="AlphaFoldDB" id="A0A2S9Q267"/>
<organism evidence="1 2">
    <name type="scientific">Streptomyces solincola</name>
    <dbReference type="NCBI Taxonomy" id="2100817"/>
    <lineage>
        <taxon>Bacteria</taxon>
        <taxon>Bacillati</taxon>
        <taxon>Actinomycetota</taxon>
        <taxon>Actinomycetes</taxon>
        <taxon>Kitasatosporales</taxon>
        <taxon>Streptomycetaceae</taxon>
        <taxon>Streptomyces</taxon>
    </lineage>
</organism>
<comment type="caution">
    <text evidence="1">The sequence shown here is derived from an EMBL/GenBank/DDBJ whole genome shotgun (WGS) entry which is preliminary data.</text>
</comment>
<dbReference type="Proteomes" id="UP000239322">
    <property type="component" value="Unassembled WGS sequence"/>
</dbReference>
<accession>A0A2S9Q267</accession>
<dbReference type="SUPFAM" id="SSF50475">
    <property type="entry name" value="FMN-binding split barrel"/>
    <property type="match status" value="1"/>
</dbReference>
<dbReference type="OrthoDB" id="3212118at2"/>
<dbReference type="InterPro" id="IPR024747">
    <property type="entry name" value="Pyridox_Oxase-rel"/>
</dbReference>
<dbReference type="EMBL" id="PVLV01000034">
    <property type="protein sequence ID" value="PRH80761.1"/>
    <property type="molecule type" value="Genomic_DNA"/>
</dbReference>
<dbReference type="RefSeq" id="WP_105867159.1">
    <property type="nucleotide sequence ID" value="NZ_PVLV01000034.1"/>
</dbReference>